<dbReference type="PANTHER" id="PTHR43567:SF1">
    <property type="entry name" value="FLAVOREDOXIN"/>
    <property type="match status" value="1"/>
</dbReference>
<dbReference type="SMART" id="SM00903">
    <property type="entry name" value="Flavin_Reduct"/>
    <property type="match status" value="1"/>
</dbReference>
<protein>
    <submittedName>
        <fullName evidence="5">Flavin reductase family protein</fullName>
    </submittedName>
</protein>
<evidence type="ECO:0000313" key="6">
    <source>
        <dbReference type="Proteomes" id="UP000649345"/>
    </source>
</evidence>
<keyword evidence="2" id="KW-0285">Flavoprotein</keyword>
<dbReference type="InterPro" id="IPR052174">
    <property type="entry name" value="Flavoredoxin"/>
</dbReference>
<evidence type="ECO:0000313" key="5">
    <source>
        <dbReference type="EMBL" id="MBC5660281.1"/>
    </source>
</evidence>
<comment type="cofactor">
    <cofactor evidence="1">
        <name>FMN</name>
        <dbReference type="ChEBI" id="CHEBI:58210"/>
    </cofactor>
</comment>
<dbReference type="Pfam" id="PF01613">
    <property type="entry name" value="Flavin_Reduct"/>
    <property type="match status" value="1"/>
</dbReference>
<accession>A0A923RNA4</accession>
<comment type="similarity">
    <text evidence="3">Belongs to the flavoredoxin family.</text>
</comment>
<proteinExistence type="inferred from homology"/>
<comment type="caution">
    <text evidence="5">The sequence shown here is derived from an EMBL/GenBank/DDBJ whole genome shotgun (WGS) entry which is preliminary data.</text>
</comment>
<evidence type="ECO:0000256" key="2">
    <source>
        <dbReference type="ARBA" id="ARBA00022630"/>
    </source>
</evidence>
<feature type="domain" description="Flavin reductase like" evidence="4">
    <location>
        <begin position="7"/>
        <end position="144"/>
    </location>
</feature>
<gene>
    <name evidence="5" type="ORF">H8S44_10905</name>
</gene>
<dbReference type="Proteomes" id="UP000649345">
    <property type="component" value="Unassembled WGS sequence"/>
</dbReference>
<evidence type="ECO:0000256" key="1">
    <source>
        <dbReference type="ARBA" id="ARBA00001917"/>
    </source>
</evidence>
<evidence type="ECO:0000259" key="4">
    <source>
        <dbReference type="SMART" id="SM00903"/>
    </source>
</evidence>
<dbReference type="Gene3D" id="2.30.110.10">
    <property type="entry name" value="Electron Transport, Fmn-binding Protein, Chain A"/>
    <property type="match status" value="1"/>
</dbReference>
<evidence type="ECO:0000256" key="3">
    <source>
        <dbReference type="ARBA" id="ARBA00038054"/>
    </source>
</evidence>
<dbReference type="GO" id="GO:0016646">
    <property type="term" value="F:oxidoreductase activity, acting on the CH-NH group of donors, NAD or NADP as acceptor"/>
    <property type="evidence" value="ECO:0007669"/>
    <property type="project" value="UniProtKB-ARBA"/>
</dbReference>
<dbReference type="EMBL" id="JACOOR010000006">
    <property type="protein sequence ID" value="MBC5660281.1"/>
    <property type="molecule type" value="Genomic_DNA"/>
</dbReference>
<reference evidence="5" key="1">
    <citation type="submission" date="2020-08" db="EMBL/GenBank/DDBJ databases">
        <title>Genome public.</title>
        <authorList>
            <person name="Liu C."/>
            <person name="Sun Q."/>
        </authorList>
    </citation>
    <scope>NUCLEOTIDE SEQUENCE</scope>
    <source>
        <strain evidence="5">NSJ-68</strain>
    </source>
</reference>
<dbReference type="InterPro" id="IPR012349">
    <property type="entry name" value="Split_barrel_FMN-bd"/>
</dbReference>
<dbReference type="SUPFAM" id="SSF50475">
    <property type="entry name" value="FMN-binding split barrel"/>
    <property type="match status" value="1"/>
</dbReference>
<dbReference type="RefSeq" id="WP_186872481.1">
    <property type="nucleotide sequence ID" value="NZ_JACOOR010000006.1"/>
</dbReference>
<sequence length="157" mass="17178">MSIRDAMSHITHGTYVIGTKTREKENLMTAAWLSQVSSRPACIAVAVSEKHLTAEMIEKTGSFTVSVLSEEQYGEAYRCGTISGREADKTAGELVEHDEKGNPFLKDAAAYLSCKLLDTVKVTDHILFIGEVTEGNGTPKKDMVYCMEEILTKGKGK</sequence>
<name>A0A923RNA4_9FIRM</name>
<dbReference type="GO" id="GO:0010181">
    <property type="term" value="F:FMN binding"/>
    <property type="evidence" value="ECO:0007669"/>
    <property type="project" value="InterPro"/>
</dbReference>
<dbReference type="PANTHER" id="PTHR43567">
    <property type="entry name" value="FLAVOREDOXIN-RELATED-RELATED"/>
    <property type="match status" value="1"/>
</dbReference>
<organism evidence="5 6">
    <name type="scientific">Anaerosacchariphilus hominis</name>
    <dbReference type="NCBI Taxonomy" id="2763017"/>
    <lineage>
        <taxon>Bacteria</taxon>
        <taxon>Bacillati</taxon>
        <taxon>Bacillota</taxon>
        <taxon>Clostridia</taxon>
        <taxon>Lachnospirales</taxon>
        <taxon>Lachnospiraceae</taxon>
        <taxon>Anaerosacchariphilus</taxon>
    </lineage>
</organism>
<dbReference type="InterPro" id="IPR002563">
    <property type="entry name" value="Flavin_Rdtase-like_dom"/>
</dbReference>
<dbReference type="AlphaFoldDB" id="A0A923RNA4"/>
<keyword evidence="6" id="KW-1185">Reference proteome</keyword>